<proteinExistence type="predicted"/>
<dbReference type="GO" id="GO:0003677">
    <property type="term" value="F:DNA binding"/>
    <property type="evidence" value="ECO:0007669"/>
    <property type="project" value="UniProtKB-KW"/>
</dbReference>
<dbReference type="GO" id="GO:0000981">
    <property type="term" value="F:DNA-binding transcription factor activity, RNA polymerase II-specific"/>
    <property type="evidence" value="ECO:0007669"/>
    <property type="project" value="InterPro"/>
</dbReference>
<evidence type="ECO:0000256" key="4">
    <source>
        <dbReference type="ARBA" id="ARBA00023125"/>
    </source>
</evidence>
<dbReference type="VEuPathDB" id="FungiDB:HMPREF1541_10488"/>
<sequence length="706" mass="80054">MEQSQPQKRKRPITACFECQRRKQRCDRQKPCGGCVARNVDQKCIYPQWPEHHLGSAEESDQSTLQPVNLAESLGYSPSNKIKSTLDDLQQQAIKGSISTPPTLLSTPISPPTNESLSSSSRLERLIGQLPSEAVIDDIANIFFAEADWYFCVLDRPFFEELRSLWNCRNSSPDKASTLIETDPNRRIFVRDAAEVRYFPALLFQVAAITLHFLPTSCATRDSLKLKDHKAADRLSKVYSDAGMEIMSMLGRIDSPITAVLADLLRCAWLKNSGLGTHSWHVLGDAVRQAQNLGLHEQEDLPKHGRIDGTIRSLWYDEHRRRVWVSVFAWEALMSLLLGRSRMINAADCTAQVPMDCDIPPDPSWVMPAPATASGRPSMYTAQLFKYFIAQKIHEALTLKALKSPCEDYSVVTRLQNEVLAMVERLPPASRYNNPEISWDAQYPNLSKQRMHIAIVANSFILALHRPHSTLRLESRKEAISSALKALSAQQWLFEHCDEHHYKIHTLLFYTVDAVIFLTSMVLMYLKPNKADDTTKKDYEIPIHDIRYALIQAVNRVSHMRTRSDVAREGDKVLRRCSDLVAKQEKEYRTHRQESMQSSSSSDFSNYRPVPEPASVLNFLTDPSMELNVAYSPTNEPFDKFTIARPSQEDPAFSSPSFAEHVPKYLSSVDFIADKSNMAVWMEQHGFVDDALLQPGGVPYPTHSTW</sequence>
<dbReference type="eggNOG" id="ENOG502QQCV">
    <property type="taxonomic scope" value="Eukaryota"/>
</dbReference>
<dbReference type="SMART" id="SM00066">
    <property type="entry name" value="GAL4"/>
    <property type="match status" value="1"/>
</dbReference>
<feature type="region of interest" description="Disordered" evidence="7">
    <location>
        <begin position="97"/>
        <end position="120"/>
    </location>
</feature>
<keyword evidence="2" id="KW-0479">Metal-binding</keyword>
<dbReference type="RefSeq" id="XP_008713381.1">
    <property type="nucleotide sequence ID" value="XM_008715159.1"/>
</dbReference>
<keyword evidence="5" id="KW-0804">Transcription</keyword>
<dbReference type="Proteomes" id="UP000030752">
    <property type="component" value="Unassembled WGS sequence"/>
</dbReference>
<dbReference type="AlphaFoldDB" id="W2S8C6"/>
<dbReference type="GO" id="GO:0006351">
    <property type="term" value="P:DNA-templated transcription"/>
    <property type="evidence" value="ECO:0007669"/>
    <property type="project" value="InterPro"/>
</dbReference>
<evidence type="ECO:0000256" key="7">
    <source>
        <dbReference type="SAM" id="MobiDB-lite"/>
    </source>
</evidence>
<dbReference type="SMART" id="SM00906">
    <property type="entry name" value="Fungal_trans"/>
    <property type="match status" value="1"/>
</dbReference>
<organism evidence="9 10">
    <name type="scientific">Cyphellophora europaea (strain CBS 101466)</name>
    <name type="common">Phialophora europaea</name>
    <dbReference type="NCBI Taxonomy" id="1220924"/>
    <lineage>
        <taxon>Eukaryota</taxon>
        <taxon>Fungi</taxon>
        <taxon>Dikarya</taxon>
        <taxon>Ascomycota</taxon>
        <taxon>Pezizomycotina</taxon>
        <taxon>Eurotiomycetes</taxon>
        <taxon>Chaetothyriomycetidae</taxon>
        <taxon>Chaetothyriales</taxon>
        <taxon>Cyphellophoraceae</taxon>
        <taxon>Cyphellophora</taxon>
    </lineage>
</organism>
<dbReference type="OrthoDB" id="5344325at2759"/>
<keyword evidence="4" id="KW-0238">DNA-binding</keyword>
<evidence type="ECO:0000313" key="10">
    <source>
        <dbReference type="Proteomes" id="UP000030752"/>
    </source>
</evidence>
<dbReference type="CDD" id="cd00067">
    <property type="entry name" value="GAL4"/>
    <property type="match status" value="1"/>
</dbReference>
<dbReference type="Pfam" id="PF00172">
    <property type="entry name" value="Zn_clus"/>
    <property type="match status" value="1"/>
</dbReference>
<keyword evidence="6" id="KW-0539">Nucleus</keyword>
<dbReference type="PANTHER" id="PTHR31001:SF87">
    <property type="entry name" value="COL-21"/>
    <property type="match status" value="1"/>
</dbReference>
<dbReference type="Pfam" id="PF04082">
    <property type="entry name" value="Fungal_trans"/>
    <property type="match status" value="1"/>
</dbReference>
<evidence type="ECO:0000256" key="1">
    <source>
        <dbReference type="ARBA" id="ARBA00004123"/>
    </source>
</evidence>
<keyword evidence="3" id="KW-0805">Transcription regulation</keyword>
<dbReference type="InterPro" id="IPR036864">
    <property type="entry name" value="Zn2-C6_fun-type_DNA-bd_sf"/>
</dbReference>
<dbReference type="GO" id="GO:0005634">
    <property type="term" value="C:nucleus"/>
    <property type="evidence" value="ECO:0007669"/>
    <property type="project" value="UniProtKB-SubCell"/>
</dbReference>
<dbReference type="InterPro" id="IPR050613">
    <property type="entry name" value="Sec_Metabolite_Reg"/>
</dbReference>
<dbReference type="HOGENOM" id="CLU_013838_2_0_1"/>
<evidence type="ECO:0000259" key="8">
    <source>
        <dbReference type="PROSITE" id="PS50048"/>
    </source>
</evidence>
<accession>W2S8C6</accession>
<reference evidence="9 10" key="1">
    <citation type="submission" date="2013-03" db="EMBL/GenBank/DDBJ databases">
        <title>The Genome Sequence of Phialophora europaea CBS 101466.</title>
        <authorList>
            <consortium name="The Broad Institute Genomics Platform"/>
            <person name="Cuomo C."/>
            <person name="de Hoog S."/>
            <person name="Gorbushina A."/>
            <person name="Walker B."/>
            <person name="Young S.K."/>
            <person name="Zeng Q."/>
            <person name="Gargeya S."/>
            <person name="Fitzgerald M."/>
            <person name="Haas B."/>
            <person name="Abouelleil A."/>
            <person name="Allen A.W."/>
            <person name="Alvarado L."/>
            <person name="Arachchi H.M."/>
            <person name="Berlin A.M."/>
            <person name="Chapman S.B."/>
            <person name="Gainer-Dewar J."/>
            <person name="Goldberg J."/>
            <person name="Griggs A."/>
            <person name="Gujja S."/>
            <person name="Hansen M."/>
            <person name="Howarth C."/>
            <person name="Imamovic A."/>
            <person name="Ireland A."/>
            <person name="Larimer J."/>
            <person name="McCowan C."/>
            <person name="Murphy C."/>
            <person name="Pearson M."/>
            <person name="Poon T.W."/>
            <person name="Priest M."/>
            <person name="Roberts A."/>
            <person name="Saif S."/>
            <person name="Shea T."/>
            <person name="Sisk P."/>
            <person name="Sykes S."/>
            <person name="Wortman J."/>
            <person name="Nusbaum C."/>
            <person name="Birren B."/>
        </authorList>
    </citation>
    <scope>NUCLEOTIDE SEQUENCE [LARGE SCALE GENOMIC DNA]</scope>
    <source>
        <strain evidence="9 10">CBS 101466</strain>
    </source>
</reference>
<evidence type="ECO:0000256" key="5">
    <source>
        <dbReference type="ARBA" id="ARBA00023163"/>
    </source>
</evidence>
<feature type="domain" description="Zn(2)-C6 fungal-type" evidence="8">
    <location>
        <begin position="15"/>
        <end position="46"/>
    </location>
</feature>
<evidence type="ECO:0000256" key="2">
    <source>
        <dbReference type="ARBA" id="ARBA00022723"/>
    </source>
</evidence>
<dbReference type="CDD" id="cd12148">
    <property type="entry name" value="fungal_TF_MHR"/>
    <property type="match status" value="1"/>
</dbReference>
<dbReference type="PANTHER" id="PTHR31001">
    <property type="entry name" value="UNCHARACTERIZED TRANSCRIPTIONAL REGULATORY PROTEIN"/>
    <property type="match status" value="1"/>
</dbReference>
<dbReference type="EMBL" id="KB822715">
    <property type="protein sequence ID" value="ETN44308.1"/>
    <property type="molecule type" value="Genomic_DNA"/>
</dbReference>
<dbReference type="GeneID" id="19977827"/>
<evidence type="ECO:0000256" key="3">
    <source>
        <dbReference type="ARBA" id="ARBA00023015"/>
    </source>
</evidence>
<dbReference type="PROSITE" id="PS50048">
    <property type="entry name" value="ZN2_CY6_FUNGAL_2"/>
    <property type="match status" value="1"/>
</dbReference>
<name>W2S8C6_CYPE1</name>
<feature type="region of interest" description="Disordered" evidence="7">
    <location>
        <begin position="585"/>
        <end position="608"/>
    </location>
</feature>
<protein>
    <recommendedName>
        <fullName evidence="8">Zn(2)-C6 fungal-type domain-containing protein</fullName>
    </recommendedName>
</protein>
<feature type="compositionally biased region" description="Low complexity" evidence="7">
    <location>
        <begin position="595"/>
        <end position="605"/>
    </location>
</feature>
<keyword evidence="10" id="KW-1185">Reference proteome</keyword>
<dbReference type="GO" id="GO:0008270">
    <property type="term" value="F:zinc ion binding"/>
    <property type="evidence" value="ECO:0007669"/>
    <property type="project" value="InterPro"/>
</dbReference>
<gene>
    <name evidence="9" type="ORF">HMPREF1541_10488</name>
</gene>
<dbReference type="STRING" id="1220924.W2S8C6"/>
<dbReference type="InParanoid" id="W2S8C6"/>
<comment type="subcellular location">
    <subcellularLocation>
        <location evidence="1">Nucleus</location>
    </subcellularLocation>
</comment>
<evidence type="ECO:0000313" key="9">
    <source>
        <dbReference type="EMBL" id="ETN44308.1"/>
    </source>
</evidence>
<evidence type="ECO:0000256" key="6">
    <source>
        <dbReference type="ARBA" id="ARBA00023242"/>
    </source>
</evidence>
<dbReference type="SUPFAM" id="SSF57701">
    <property type="entry name" value="Zn2/Cys6 DNA-binding domain"/>
    <property type="match status" value="1"/>
</dbReference>
<dbReference type="InterPro" id="IPR007219">
    <property type="entry name" value="XnlR_reg_dom"/>
</dbReference>
<dbReference type="InterPro" id="IPR001138">
    <property type="entry name" value="Zn2Cys6_DnaBD"/>
</dbReference>
<feature type="compositionally biased region" description="Basic and acidic residues" evidence="7">
    <location>
        <begin position="585"/>
        <end position="594"/>
    </location>
</feature>
<dbReference type="Gene3D" id="4.10.240.10">
    <property type="entry name" value="Zn(2)-C6 fungal-type DNA-binding domain"/>
    <property type="match status" value="1"/>
</dbReference>